<accession>A0A1I0IP48</accession>
<dbReference type="Proteomes" id="UP000198697">
    <property type="component" value="Unassembled WGS sequence"/>
</dbReference>
<dbReference type="GO" id="GO:0031179">
    <property type="term" value="P:peptide modification"/>
    <property type="evidence" value="ECO:0007669"/>
    <property type="project" value="InterPro"/>
</dbReference>
<feature type="binding site" evidence="1">
    <location>
        <position position="308"/>
    </location>
    <ligand>
        <name>Zn(2+)</name>
        <dbReference type="ChEBI" id="CHEBI:29105"/>
    </ligand>
</feature>
<dbReference type="OrthoDB" id="6313827at2"/>
<name>A0A1I0IP48_9BACT</name>
<feature type="binding site" evidence="1">
    <location>
        <position position="253"/>
    </location>
    <ligand>
        <name>Zn(2+)</name>
        <dbReference type="ChEBI" id="CHEBI:29105"/>
    </ligand>
</feature>
<reference evidence="3" key="1">
    <citation type="submission" date="2016-10" db="EMBL/GenBank/DDBJ databases">
        <authorList>
            <person name="Varghese N."/>
            <person name="Submissions S."/>
        </authorList>
    </citation>
    <scope>NUCLEOTIDE SEQUENCE [LARGE SCALE GENOMIC DNA]</scope>
    <source>
        <strain evidence="3">DSM 15310</strain>
    </source>
</reference>
<dbReference type="PRINTS" id="PR01950">
    <property type="entry name" value="LANCSUPER"/>
</dbReference>
<gene>
    <name evidence="2" type="ORF">SAMN04487998_3417</name>
</gene>
<protein>
    <submittedName>
        <fullName evidence="2">Lanthionine synthetase C-like protein</fullName>
    </submittedName>
</protein>
<dbReference type="RefSeq" id="WP_092773807.1">
    <property type="nucleotide sequence ID" value="NZ_FOHS01000005.1"/>
</dbReference>
<keyword evidence="1" id="KW-0479">Metal-binding</keyword>
<dbReference type="EMBL" id="FOHS01000005">
    <property type="protein sequence ID" value="SET98863.1"/>
    <property type="molecule type" value="Genomic_DNA"/>
</dbReference>
<dbReference type="PANTHER" id="PTHR12736">
    <property type="entry name" value="LANC-LIKE PROTEIN"/>
    <property type="match status" value="1"/>
</dbReference>
<dbReference type="CDD" id="cd04793">
    <property type="entry name" value="LanC"/>
    <property type="match status" value="1"/>
</dbReference>
<dbReference type="Pfam" id="PF05147">
    <property type="entry name" value="LANC_like"/>
    <property type="match status" value="1"/>
</dbReference>
<dbReference type="STRING" id="82805.SAMN04487998_3417"/>
<evidence type="ECO:0000313" key="3">
    <source>
        <dbReference type="Proteomes" id="UP000198697"/>
    </source>
</evidence>
<keyword evidence="1" id="KW-0862">Zinc</keyword>
<dbReference type="GO" id="GO:0005886">
    <property type="term" value="C:plasma membrane"/>
    <property type="evidence" value="ECO:0007669"/>
    <property type="project" value="TreeGrafter"/>
</dbReference>
<evidence type="ECO:0000256" key="1">
    <source>
        <dbReference type="PIRSR" id="PIRSR607822-1"/>
    </source>
</evidence>
<organism evidence="2 3">
    <name type="scientific">Hymenobacter actinosclerus</name>
    <dbReference type="NCBI Taxonomy" id="82805"/>
    <lineage>
        <taxon>Bacteria</taxon>
        <taxon>Pseudomonadati</taxon>
        <taxon>Bacteroidota</taxon>
        <taxon>Cytophagia</taxon>
        <taxon>Cytophagales</taxon>
        <taxon>Hymenobacteraceae</taxon>
        <taxon>Hymenobacter</taxon>
    </lineage>
</organism>
<dbReference type="PRINTS" id="PR01955">
    <property type="entry name" value="LANCFRANKIA"/>
</dbReference>
<dbReference type="SMART" id="SM01260">
    <property type="entry name" value="LANC_like"/>
    <property type="match status" value="1"/>
</dbReference>
<sequence length="404" mass="43410">MQLDSQNRALIEQNLALIAALLQRSPEQHLPTLIQGNAGISLFFAYLAHYQPGEAPLEACVAHLEQAIARVSTTDQTPFLATGFTGLSWLVAHLIGQGILEPETTELLDDIRPLVVKSVTDGPMSTSYDLLYGYIGASLFLAETPDADCAATQQKLLRRVARAAVQVPGGVAWISSSDATDPSFNLGLAHGVPGIVVWLLQLHRQGHAPGQCEQLIEQAISFVLAQGKVAGLSVFPTSVGGEKPLLESRLAWCHGDIGIALMLVLAGRQLDRPAWRDKGVAVARRAATRDLAQAGVHLTDTAPDLGICHGISGIALLFLRLYQLTGDPVLGERARYWLGLTLAHLPAQLAALSENFFIQEFDGQSPELEQRYGLLEGIAGIGLVLLAFANPRQVEWARLLLLAA</sequence>
<dbReference type="GO" id="GO:0046872">
    <property type="term" value="F:metal ion binding"/>
    <property type="evidence" value="ECO:0007669"/>
    <property type="project" value="UniProtKB-KW"/>
</dbReference>
<dbReference type="Gene3D" id="1.50.10.20">
    <property type="match status" value="1"/>
</dbReference>
<proteinExistence type="predicted"/>
<dbReference type="AlphaFoldDB" id="A0A1I0IP48"/>
<keyword evidence="3" id="KW-1185">Reference proteome</keyword>
<evidence type="ECO:0000313" key="2">
    <source>
        <dbReference type="EMBL" id="SET98863.1"/>
    </source>
</evidence>
<dbReference type="InterPro" id="IPR007822">
    <property type="entry name" value="LANC-like"/>
</dbReference>
<dbReference type="InterPro" id="IPR033889">
    <property type="entry name" value="LanC"/>
</dbReference>
<feature type="binding site" evidence="1">
    <location>
        <position position="309"/>
    </location>
    <ligand>
        <name>Zn(2+)</name>
        <dbReference type="ChEBI" id="CHEBI:29105"/>
    </ligand>
</feature>
<dbReference type="PANTHER" id="PTHR12736:SF7">
    <property type="entry name" value="LANC-LIKE PROTEIN 3"/>
    <property type="match status" value="1"/>
</dbReference>
<dbReference type="SUPFAM" id="SSF158745">
    <property type="entry name" value="LanC-like"/>
    <property type="match status" value="1"/>
</dbReference>